<dbReference type="Pfam" id="PF12276">
    <property type="entry name" value="DUF3617"/>
    <property type="match status" value="1"/>
</dbReference>
<dbReference type="InterPro" id="IPR022061">
    <property type="entry name" value="DUF3617"/>
</dbReference>
<feature type="signal peptide" evidence="1">
    <location>
        <begin position="1"/>
        <end position="23"/>
    </location>
</feature>
<feature type="chain" id="PRO_5021785521" evidence="1">
    <location>
        <begin position="24"/>
        <end position="153"/>
    </location>
</feature>
<dbReference type="RefSeq" id="WP_144811337.1">
    <property type="nucleotide sequence ID" value="NZ_VLKP01000001.1"/>
</dbReference>
<accession>A0A562M448</accession>
<gene>
    <name evidence="2" type="ORF">IP93_00358</name>
</gene>
<keyword evidence="3" id="KW-1185">Reference proteome</keyword>
<evidence type="ECO:0000313" key="3">
    <source>
        <dbReference type="Proteomes" id="UP000316471"/>
    </source>
</evidence>
<protein>
    <submittedName>
        <fullName evidence="2">Uncharacterized protein DUF3617</fullName>
    </submittedName>
</protein>
<evidence type="ECO:0000313" key="2">
    <source>
        <dbReference type="EMBL" id="TWI14361.1"/>
    </source>
</evidence>
<sequence>MDTKPVISCVLGVVALFAGHAAAAEATFLPGLYEFKVSYPDEGPEVETSRECLTAAEAKQESLEQQLAETVSDSNCRFTQRTIGGGRFAIAGTCNNGGVRSTLKQSGTYSPTAMAMNMTMSMVPAPGTKPVDVRMVMSSKRIAAACPAGTDKK</sequence>
<comment type="caution">
    <text evidence="2">The sequence shown here is derived from an EMBL/GenBank/DDBJ whole genome shotgun (WGS) entry which is preliminary data.</text>
</comment>
<dbReference type="Proteomes" id="UP000316471">
    <property type="component" value="Unassembled WGS sequence"/>
</dbReference>
<dbReference type="OrthoDB" id="9833713at2"/>
<name>A0A562M448_9GAMM</name>
<keyword evidence="1" id="KW-0732">Signal</keyword>
<dbReference type="EMBL" id="VLKP01000001">
    <property type="protein sequence ID" value="TWI14361.1"/>
    <property type="molecule type" value="Genomic_DNA"/>
</dbReference>
<dbReference type="AlphaFoldDB" id="A0A562M448"/>
<proteinExistence type="predicted"/>
<evidence type="ECO:0000256" key="1">
    <source>
        <dbReference type="SAM" id="SignalP"/>
    </source>
</evidence>
<reference evidence="2 3" key="1">
    <citation type="journal article" date="2015" name="Stand. Genomic Sci.">
        <title>Genomic Encyclopedia of Bacterial and Archaeal Type Strains, Phase III: the genomes of soil and plant-associated and newly described type strains.</title>
        <authorList>
            <person name="Whitman W.B."/>
            <person name="Woyke T."/>
            <person name="Klenk H.P."/>
            <person name="Zhou Y."/>
            <person name="Lilburn T.G."/>
            <person name="Beck B.J."/>
            <person name="De Vos P."/>
            <person name="Vandamme P."/>
            <person name="Eisen J.A."/>
            <person name="Garrity G."/>
            <person name="Hugenholtz P."/>
            <person name="Kyrpides N.C."/>
        </authorList>
    </citation>
    <scope>NUCLEOTIDE SEQUENCE [LARGE SCALE GENOMIC DNA]</scope>
    <source>
        <strain evidence="2 3">CGMCC 1.10136</strain>
    </source>
</reference>
<organism evidence="2 3">
    <name type="scientific">Aerolutibacter ruishenii</name>
    <dbReference type="NCBI Taxonomy" id="686800"/>
    <lineage>
        <taxon>Bacteria</taxon>
        <taxon>Pseudomonadati</taxon>
        <taxon>Pseudomonadota</taxon>
        <taxon>Gammaproteobacteria</taxon>
        <taxon>Lysobacterales</taxon>
        <taxon>Lysobacteraceae</taxon>
        <taxon>Aerolutibacter</taxon>
    </lineage>
</organism>